<dbReference type="PANTHER" id="PTHR43160">
    <property type="entry name" value="ACONITATE HYDRATASE B"/>
    <property type="match status" value="1"/>
</dbReference>
<dbReference type="PANTHER" id="PTHR43160:SF3">
    <property type="entry name" value="ACONITATE HYDRATASE, MITOCHONDRIAL"/>
    <property type="match status" value="1"/>
</dbReference>
<name>A0A0W8F6T7_9ZZZZ</name>
<dbReference type="GO" id="GO:0006099">
    <property type="term" value="P:tricarboxylic acid cycle"/>
    <property type="evidence" value="ECO:0007669"/>
    <property type="project" value="TreeGrafter"/>
</dbReference>
<evidence type="ECO:0000256" key="3">
    <source>
        <dbReference type="ARBA" id="ARBA00023014"/>
    </source>
</evidence>
<comment type="caution">
    <text evidence="6">The sequence shown here is derived from an EMBL/GenBank/DDBJ whole genome shotgun (WGS) entry which is preliminary data.</text>
</comment>
<keyword evidence="1" id="KW-0479">Metal-binding</keyword>
<dbReference type="NCBIfam" id="NF005558">
    <property type="entry name" value="PRK07229.1"/>
    <property type="match status" value="1"/>
</dbReference>
<dbReference type="Pfam" id="PF00694">
    <property type="entry name" value="Aconitase_C"/>
    <property type="match status" value="1"/>
</dbReference>
<evidence type="ECO:0000256" key="1">
    <source>
        <dbReference type="ARBA" id="ARBA00022723"/>
    </source>
</evidence>
<feature type="domain" description="Aconitase A/isopropylmalate dehydratase small subunit swivel" evidence="5">
    <location>
        <begin position="509"/>
        <end position="580"/>
    </location>
</feature>
<dbReference type="InterPro" id="IPR018136">
    <property type="entry name" value="Aconitase_4Fe-4S_BS"/>
</dbReference>
<dbReference type="Gene3D" id="3.30.499.10">
    <property type="entry name" value="Aconitase, domain 3"/>
    <property type="match status" value="2"/>
</dbReference>
<dbReference type="SUPFAM" id="SSF52016">
    <property type="entry name" value="LeuD/IlvD-like"/>
    <property type="match status" value="1"/>
</dbReference>
<dbReference type="GO" id="GO:0046872">
    <property type="term" value="F:metal ion binding"/>
    <property type="evidence" value="ECO:0007669"/>
    <property type="project" value="UniProtKB-KW"/>
</dbReference>
<evidence type="ECO:0000259" key="4">
    <source>
        <dbReference type="Pfam" id="PF00330"/>
    </source>
</evidence>
<evidence type="ECO:0000259" key="5">
    <source>
        <dbReference type="Pfam" id="PF00694"/>
    </source>
</evidence>
<reference evidence="6" key="1">
    <citation type="journal article" date="2015" name="Proc. Natl. Acad. Sci. U.S.A.">
        <title>Networks of energetic and metabolic interactions define dynamics in microbial communities.</title>
        <authorList>
            <person name="Embree M."/>
            <person name="Liu J.K."/>
            <person name="Al-Bassam M.M."/>
            <person name="Zengler K."/>
        </authorList>
    </citation>
    <scope>NUCLEOTIDE SEQUENCE</scope>
</reference>
<dbReference type="InterPro" id="IPR001030">
    <property type="entry name" value="Acoase/IPM_deHydtase_lsu_aba"/>
</dbReference>
<organism evidence="6">
    <name type="scientific">hydrocarbon metagenome</name>
    <dbReference type="NCBI Taxonomy" id="938273"/>
    <lineage>
        <taxon>unclassified sequences</taxon>
        <taxon>metagenomes</taxon>
        <taxon>ecological metagenomes</taxon>
    </lineage>
</organism>
<protein>
    <submittedName>
        <fullName evidence="6">Aconitate hydratase</fullName>
        <ecNumber evidence="6">4.2.1.3</ecNumber>
    </submittedName>
</protein>
<dbReference type="GO" id="GO:0005829">
    <property type="term" value="C:cytosol"/>
    <property type="evidence" value="ECO:0007669"/>
    <property type="project" value="TreeGrafter"/>
</dbReference>
<dbReference type="InterPro" id="IPR000573">
    <property type="entry name" value="AconitaseA/IPMdHydase_ssu_swvl"/>
</dbReference>
<dbReference type="EMBL" id="LNQE01001489">
    <property type="protein sequence ID" value="KUG16575.1"/>
    <property type="molecule type" value="Genomic_DNA"/>
</dbReference>
<keyword evidence="3" id="KW-0411">Iron-sulfur</keyword>
<accession>A0A0W8F6T7</accession>
<dbReference type="GO" id="GO:0051539">
    <property type="term" value="F:4 iron, 4 sulfur cluster binding"/>
    <property type="evidence" value="ECO:0007669"/>
    <property type="project" value="TreeGrafter"/>
</dbReference>
<feature type="domain" description="Aconitase/3-isopropylmalate dehydratase large subunit alpha/beta/alpha" evidence="4">
    <location>
        <begin position="7"/>
        <end position="406"/>
    </location>
</feature>
<dbReference type="InterPro" id="IPR015928">
    <property type="entry name" value="Aconitase/3IPM_dehydase_swvl"/>
</dbReference>
<dbReference type="Gene3D" id="3.20.19.10">
    <property type="entry name" value="Aconitase, domain 4"/>
    <property type="match status" value="1"/>
</dbReference>
<dbReference type="PROSITE" id="PS00450">
    <property type="entry name" value="ACONITASE_1"/>
    <property type="match status" value="1"/>
</dbReference>
<dbReference type="AlphaFoldDB" id="A0A0W8F6T7"/>
<dbReference type="NCBIfam" id="TIGR01342">
    <property type="entry name" value="acon_putative"/>
    <property type="match status" value="1"/>
</dbReference>
<dbReference type="EC" id="4.2.1.3" evidence="6"/>
<keyword evidence="2" id="KW-0408">Iron</keyword>
<dbReference type="InterPro" id="IPR036008">
    <property type="entry name" value="Aconitase_4Fe-4S_dom"/>
</dbReference>
<dbReference type="InterPro" id="IPR006250">
    <property type="entry name" value="Aconitase_put"/>
</dbReference>
<dbReference type="GO" id="GO:0003994">
    <property type="term" value="F:aconitate hydratase activity"/>
    <property type="evidence" value="ECO:0007669"/>
    <property type="project" value="UniProtKB-EC"/>
</dbReference>
<gene>
    <name evidence="6" type="ORF">ASZ90_013759</name>
</gene>
<evidence type="ECO:0000313" key="6">
    <source>
        <dbReference type="EMBL" id="KUG16575.1"/>
    </source>
</evidence>
<dbReference type="InterPro" id="IPR015931">
    <property type="entry name" value="Acnase/IPM_dHydase_lsu_aba_1/3"/>
</dbReference>
<dbReference type="Pfam" id="PF00330">
    <property type="entry name" value="Aconitase"/>
    <property type="match status" value="1"/>
</dbReference>
<proteinExistence type="predicted"/>
<dbReference type="PRINTS" id="PR00415">
    <property type="entry name" value="ACONITASE"/>
</dbReference>
<dbReference type="SUPFAM" id="SSF53732">
    <property type="entry name" value="Aconitase iron-sulfur domain"/>
    <property type="match status" value="1"/>
</dbReference>
<keyword evidence="6" id="KW-0456">Lyase</keyword>
<dbReference type="InterPro" id="IPR050926">
    <property type="entry name" value="Aconitase/IPM_isomerase"/>
</dbReference>
<sequence>MGYTLTEKILREHLADGSYELGKEIGIKIDQTLTQDATGTMAYLQFESMGLSDIATELSVSYVDHNTIQVGFENADDHAYLESIAKKYGIYFSRPGNGICHQVHLERFARPGKTLLGSDSHTPTAGGVGSLAMGAGGLDVAVAMGGGAYYLAAPKVIDVHLMGNLQPWSTAKDVALKVLQILSTKGNVGFVSEYTGHGIAGLTVPERATITNMGAETGVTTSIFPSDLQTKRFLAAQERESQWKPLAADKDATYDRSLEIDLAEIEPLAAAPHSPGNIIKVGDLDLAVDQVMIGSCTNSSYVDLMTVARMVRGKRLPEGISLGIAPGSRQVLSAIAKNGALSDLIAFGARILESSCGFCIGNSMSPCTNSVSVRTSNRNFMGRSGTPSANVYLTSPVVAAAAALTGRLTDPRELDMEFPGIQMPDHFDIDDRMIIPPLSPEQRARATICRGPNIGQPPVNQPLQEDIAGSVTIRVGDLITTDHIMPAGSRLKYRSNVPKYAEFVFEPLDKDFFSRASSLRDQGFHNLIVAGLSYGQGSSREHAAMCPMYLGVKGVIAKSIERIHAANLVNFGIVPFTFEKESDWDLLPEKTNIRIPGIRKSLEKGLDSVLAHAESSRKGEEGVGRKGENKKEEELVLKMNLSRRQRMILLAGGLLPFTVMSRK</sequence>
<evidence type="ECO:0000256" key="2">
    <source>
        <dbReference type="ARBA" id="ARBA00023004"/>
    </source>
</evidence>